<evidence type="ECO:0000313" key="3">
    <source>
        <dbReference type="EMBL" id="AKV02641.1"/>
    </source>
</evidence>
<sequence length="258" mass="25396">MHSTWVRRGRLASLFSLLLPCALTLGIAACGDDQEASPPPEVAAEAPDAAPSSSDDASPTPDVGSQDATPDACDDANACAPVTPPVAHPVTASIMAGTIDAPITLNITGGAPTSVAVPTSPSHGTVNVGSTSITYTPTTGYTGLDSFPYTATNAGGTSAPATVSVTVNPLPPAPIAHSVGETIPRNSTKTPITLNITGGPPTSVSVLTGPSHGTVDVVGTGITYTPTTGYTGLDSFTYTATNAGGTSAPATVSITVSP</sequence>
<feature type="compositionally biased region" description="Low complexity" evidence="1">
    <location>
        <begin position="42"/>
        <end position="77"/>
    </location>
</feature>
<name>A0A0K1QA21_9BACT</name>
<evidence type="ECO:0000313" key="4">
    <source>
        <dbReference type="Proteomes" id="UP000064967"/>
    </source>
</evidence>
<proteinExistence type="predicted"/>
<evidence type="ECO:0000256" key="2">
    <source>
        <dbReference type="SAM" id="SignalP"/>
    </source>
</evidence>
<protein>
    <submittedName>
        <fullName evidence="3">Fibronectin type III domain protein</fullName>
    </submittedName>
</protein>
<dbReference type="KEGG" id="llu:AKJ09_09304"/>
<gene>
    <name evidence="3" type="ORF">AKJ09_09304</name>
</gene>
<dbReference type="Proteomes" id="UP000064967">
    <property type="component" value="Chromosome"/>
</dbReference>
<dbReference type="Gene3D" id="2.60.40.3440">
    <property type="match status" value="2"/>
</dbReference>
<feature type="region of interest" description="Disordered" evidence="1">
    <location>
        <begin position="32"/>
        <end position="77"/>
    </location>
</feature>
<dbReference type="OrthoDB" id="5720638at2"/>
<keyword evidence="4" id="KW-1185">Reference proteome</keyword>
<dbReference type="EMBL" id="CP012333">
    <property type="protein sequence ID" value="AKV02641.1"/>
    <property type="molecule type" value="Genomic_DNA"/>
</dbReference>
<accession>A0A0K1QA21</accession>
<dbReference type="PROSITE" id="PS51257">
    <property type="entry name" value="PROKAR_LIPOPROTEIN"/>
    <property type="match status" value="1"/>
</dbReference>
<organism evidence="3 4">
    <name type="scientific">Labilithrix luteola</name>
    <dbReference type="NCBI Taxonomy" id="1391654"/>
    <lineage>
        <taxon>Bacteria</taxon>
        <taxon>Pseudomonadati</taxon>
        <taxon>Myxococcota</taxon>
        <taxon>Polyangia</taxon>
        <taxon>Polyangiales</taxon>
        <taxon>Labilitrichaceae</taxon>
        <taxon>Labilithrix</taxon>
    </lineage>
</organism>
<keyword evidence="2" id="KW-0732">Signal</keyword>
<dbReference type="RefSeq" id="WP_146653527.1">
    <property type="nucleotide sequence ID" value="NZ_CP012333.1"/>
</dbReference>
<feature type="signal peptide" evidence="2">
    <location>
        <begin position="1"/>
        <end position="28"/>
    </location>
</feature>
<dbReference type="PATRIC" id="fig|1391654.3.peg.9427"/>
<evidence type="ECO:0000256" key="1">
    <source>
        <dbReference type="SAM" id="MobiDB-lite"/>
    </source>
</evidence>
<feature type="chain" id="PRO_5005467117" evidence="2">
    <location>
        <begin position="29"/>
        <end position="258"/>
    </location>
</feature>
<dbReference type="Pfam" id="PF17963">
    <property type="entry name" value="Big_9"/>
    <property type="match status" value="2"/>
</dbReference>
<dbReference type="AlphaFoldDB" id="A0A0K1QA21"/>
<reference evidence="3 4" key="1">
    <citation type="submission" date="2015-08" db="EMBL/GenBank/DDBJ databases">
        <authorList>
            <person name="Babu N.S."/>
            <person name="Beckwith C.J."/>
            <person name="Beseler K.G."/>
            <person name="Brison A."/>
            <person name="Carone J.V."/>
            <person name="Caskin T.P."/>
            <person name="Diamond M."/>
            <person name="Durham M.E."/>
            <person name="Foxe J.M."/>
            <person name="Go M."/>
            <person name="Henderson B.A."/>
            <person name="Jones I.B."/>
            <person name="McGettigan J.A."/>
            <person name="Micheletti S.J."/>
            <person name="Nasrallah M.E."/>
            <person name="Ortiz D."/>
            <person name="Piller C.R."/>
            <person name="Privatt S.R."/>
            <person name="Schneider S.L."/>
            <person name="Sharp S."/>
            <person name="Smith T.C."/>
            <person name="Stanton J.D."/>
            <person name="Ullery H.E."/>
            <person name="Wilson R.J."/>
            <person name="Serrano M.G."/>
            <person name="Buck G."/>
            <person name="Lee V."/>
            <person name="Wang Y."/>
            <person name="Carvalho R."/>
            <person name="Voegtly L."/>
            <person name="Shi R."/>
            <person name="Duckworth R."/>
            <person name="Johnson A."/>
            <person name="Loviza R."/>
            <person name="Walstead R."/>
            <person name="Shah Z."/>
            <person name="Kiflezghi M."/>
            <person name="Wade K."/>
            <person name="Ball S.L."/>
            <person name="Bradley K.W."/>
            <person name="Asai D.J."/>
            <person name="Bowman C.A."/>
            <person name="Russell D.A."/>
            <person name="Pope W.H."/>
            <person name="Jacobs-Sera D."/>
            <person name="Hendrix R.W."/>
            <person name="Hatfull G.F."/>
        </authorList>
    </citation>
    <scope>NUCLEOTIDE SEQUENCE [LARGE SCALE GENOMIC DNA]</scope>
    <source>
        <strain evidence="3 4">DSM 27648</strain>
    </source>
</reference>